<proteinExistence type="predicted"/>
<dbReference type="AlphaFoldDB" id="A0A136KG73"/>
<keyword evidence="1" id="KW-0472">Membrane</keyword>
<protein>
    <submittedName>
        <fullName evidence="2">Uncharacterized protein</fullName>
    </submittedName>
</protein>
<reference evidence="2 3" key="1">
    <citation type="submission" date="2015-02" db="EMBL/GenBank/DDBJ databases">
        <title>Improved understanding of the partial-nitritation anammox process through 23 genomes representing the majority of the microbial community.</title>
        <authorList>
            <person name="Speth D.R."/>
            <person name="In T Zandt M."/>
            <person name="Guerrero Cruz S."/>
            <person name="Jetten M.S."/>
            <person name="Dutilh B.E."/>
        </authorList>
    </citation>
    <scope>NUCLEOTIDE SEQUENCE [LARGE SCALE GENOMIC DNA]</scope>
    <source>
        <strain evidence="2">OLB21</strain>
    </source>
</reference>
<dbReference type="STRING" id="1617427.UZ20_WS6002000955"/>
<accession>A0A136KG73</accession>
<dbReference type="Proteomes" id="UP000070449">
    <property type="component" value="Unassembled WGS sequence"/>
</dbReference>
<comment type="caution">
    <text evidence="2">The sequence shown here is derived from an EMBL/GenBank/DDBJ whole genome shotgun (WGS) entry which is preliminary data.</text>
</comment>
<evidence type="ECO:0000256" key="1">
    <source>
        <dbReference type="SAM" id="Phobius"/>
    </source>
</evidence>
<sequence>MNDFIKSIVNDKRKLYSALGIALGLGLSLIVVVFLLIINARPVKEIKDEISPEKELEIITEIVKNNPQGIVIGNLDEKPQVSVSSDAKKRATEPIQIKEEPLSPVSKSKIPAPKHYENGQVEKVTPEDNPAPDISRYNFRTVTSVTYPGAAYNSCSNYMPIEDNPVVAVYQEYFDNNHSYHTYTRTYNDQLDDFSLGLYGSDIHEYYSYAGGSIYAKMVYTPDPDYTNYIETPDSYTQEPVSYTVPEYFGYNSSVVDSFVLNGQSYYVVELSYEGYCNTSGYSQPDKTFIIRMTVDSSDYAIVESAMYIDSVNSENLISREEIDREEKTITLDEANAIFRFTYEGSQQLIDYTAYEFDINEHNENINNYLNESDFTYVLPSDPEFDQLVVYGRDFPSSQPEGIRYYLQREYYPETERGQKRFDLVMESFYNSPLVVINTWNENNDSLTIEIFPKELTPFYLLNSLTNGTPAYQEEATLLTINDAQTSVLKRVFEFEYFYSYPVSYMDSYPVSYPNSYGGFTYYAYTSNLAFSNDGYSYKITGYGKDEWIADISYKMFDRSDKSFGRIVTGSTIDWISSNDGLY</sequence>
<evidence type="ECO:0000313" key="2">
    <source>
        <dbReference type="EMBL" id="KXK08426.1"/>
    </source>
</evidence>
<name>A0A136KG73_9BACT</name>
<gene>
    <name evidence="2" type="ORF">UZ20_WS6002000955</name>
</gene>
<keyword evidence="1" id="KW-0812">Transmembrane</keyword>
<dbReference type="EMBL" id="JYPD01000025">
    <property type="protein sequence ID" value="KXK08426.1"/>
    <property type="molecule type" value="Genomic_DNA"/>
</dbReference>
<feature type="transmembrane region" description="Helical" evidence="1">
    <location>
        <begin position="15"/>
        <end position="38"/>
    </location>
</feature>
<evidence type="ECO:0000313" key="3">
    <source>
        <dbReference type="Proteomes" id="UP000070449"/>
    </source>
</evidence>
<organism evidence="2 3">
    <name type="scientific">candidate division WS6 bacterium OLB21</name>
    <dbReference type="NCBI Taxonomy" id="1617427"/>
    <lineage>
        <taxon>Bacteria</taxon>
        <taxon>Candidatus Dojkabacteria</taxon>
    </lineage>
</organism>
<keyword evidence="1" id="KW-1133">Transmembrane helix</keyword>